<dbReference type="SUPFAM" id="SSF109604">
    <property type="entry name" value="HD-domain/PDEase-like"/>
    <property type="match status" value="1"/>
</dbReference>
<evidence type="ECO:0000256" key="4">
    <source>
        <dbReference type="ARBA" id="ARBA00022598"/>
    </source>
</evidence>
<dbReference type="SMART" id="SM00836">
    <property type="entry name" value="DALR_1"/>
    <property type="match status" value="1"/>
</dbReference>
<dbReference type="GO" id="GO:0005829">
    <property type="term" value="C:cytosol"/>
    <property type="evidence" value="ECO:0007669"/>
    <property type="project" value="TreeGrafter"/>
</dbReference>
<evidence type="ECO:0000256" key="7">
    <source>
        <dbReference type="ARBA" id="ARBA00022917"/>
    </source>
</evidence>
<evidence type="ECO:0000313" key="13">
    <source>
        <dbReference type="Proteomes" id="UP000463470"/>
    </source>
</evidence>
<keyword evidence="5 10" id="KW-0547">Nucleotide-binding</keyword>
<keyword evidence="4 10" id="KW-0436">Ligase</keyword>
<name>A0A845L1D7_9FIRM</name>
<evidence type="ECO:0000256" key="6">
    <source>
        <dbReference type="ARBA" id="ARBA00022840"/>
    </source>
</evidence>
<evidence type="ECO:0000256" key="3">
    <source>
        <dbReference type="ARBA" id="ARBA00022490"/>
    </source>
</evidence>
<evidence type="ECO:0000256" key="8">
    <source>
        <dbReference type="ARBA" id="ARBA00023146"/>
    </source>
</evidence>
<protein>
    <recommendedName>
        <fullName evidence="10">Glycine--tRNA ligase beta subunit</fullName>
        <ecNumber evidence="10">6.1.1.14</ecNumber>
    </recommendedName>
    <alternativeName>
        <fullName evidence="10">Glycyl-tRNA synthetase beta subunit</fullName>
        <shortName evidence="10">GlyRS</shortName>
    </alternativeName>
</protein>
<keyword evidence="6 10" id="KW-0067">ATP-binding</keyword>
<accession>A0A845L1D7</accession>
<dbReference type="AlphaFoldDB" id="A0A845L1D7"/>
<evidence type="ECO:0000313" key="12">
    <source>
        <dbReference type="EMBL" id="MZP28789.1"/>
    </source>
</evidence>
<comment type="subunit">
    <text evidence="10">Tetramer of two alpha and two beta subunits.</text>
</comment>
<keyword evidence="3 10" id="KW-0963">Cytoplasm</keyword>
<dbReference type="OrthoDB" id="9775440at2"/>
<dbReference type="GO" id="GO:0006426">
    <property type="term" value="P:glycyl-tRNA aminoacylation"/>
    <property type="evidence" value="ECO:0007669"/>
    <property type="project" value="UniProtKB-UniRule"/>
</dbReference>
<evidence type="ECO:0000256" key="1">
    <source>
        <dbReference type="ARBA" id="ARBA00004496"/>
    </source>
</evidence>
<keyword evidence="13" id="KW-1185">Reference proteome</keyword>
<dbReference type="HAMAP" id="MF_00255">
    <property type="entry name" value="Gly_tRNA_synth_beta"/>
    <property type="match status" value="1"/>
</dbReference>
<dbReference type="EMBL" id="WXEY01000002">
    <property type="protein sequence ID" value="MZP28789.1"/>
    <property type="molecule type" value="Genomic_DNA"/>
</dbReference>
<keyword evidence="7 10" id="KW-0648">Protein biosynthesis</keyword>
<dbReference type="RefSeq" id="WP_161254912.1">
    <property type="nucleotide sequence ID" value="NZ_WXEY01000002.1"/>
</dbReference>
<dbReference type="PRINTS" id="PR01045">
    <property type="entry name" value="TRNASYNTHGB"/>
</dbReference>
<evidence type="ECO:0000259" key="11">
    <source>
        <dbReference type="SMART" id="SM00836"/>
    </source>
</evidence>
<dbReference type="InterPro" id="IPR008909">
    <property type="entry name" value="DALR_anticod-bd"/>
</dbReference>
<dbReference type="PROSITE" id="PS50861">
    <property type="entry name" value="AA_TRNA_LIGASE_II_GLYAB"/>
    <property type="match status" value="1"/>
</dbReference>
<evidence type="ECO:0000256" key="10">
    <source>
        <dbReference type="HAMAP-Rule" id="MF_00255"/>
    </source>
</evidence>
<evidence type="ECO:0000256" key="5">
    <source>
        <dbReference type="ARBA" id="ARBA00022741"/>
    </source>
</evidence>
<dbReference type="PANTHER" id="PTHR30075:SF2">
    <property type="entry name" value="GLYCINE--TRNA LIGASE, CHLOROPLASTIC_MITOCHONDRIAL 2"/>
    <property type="match status" value="1"/>
</dbReference>
<dbReference type="PANTHER" id="PTHR30075">
    <property type="entry name" value="GLYCYL-TRNA SYNTHETASE"/>
    <property type="match status" value="1"/>
</dbReference>
<gene>
    <name evidence="10" type="primary">glyS</name>
    <name evidence="12" type="ORF">GTO91_03580</name>
</gene>
<dbReference type="InterPro" id="IPR006194">
    <property type="entry name" value="Gly-tRNA-synth_heterodimer"/>
</dbReference>
<organism evidence="12 13">
    <name type="scientific">Heliomicrobium undosum</name>
    <dbReference type="NCBI Taxonomy" id="121734"/>
    <lineage>
        <taxon>Bacteria</taxon>
        <taxon>Bacillati</taxon>
        <taxon>Bacillota</taxon>
        <taxon>Clostridia</taxon>
        <taxon>Eubacteriales</taxon>
        <taxon>Heliobacteriaceae</taxon>
        <taxon>Heliomicrobium</taxon>
    </lineage>
</organism>
<dbReference type="NCBIfam" id="TIGR00211">
    <property type="entry name" value="glyS"/>
    <property type="match status" value="1"/>
</dbReference>
<comment type="caution">
    <text evidence="12">The sequence shown here is derived from an EMBL/GenBank/DDBJ whole genome shotgun (WGS) entry which is preliminary data.</text>
</comment>
<dbReference type="GO" id="GO:0006420">
    <property type="term" value="P:arginyl-tRNA aminoacylation"/>
    <property type="evidence" value="ECO:0007669"/>
    <property type="project" value="InterPro"/>
</dbReference>
<sequence length="691" mass="75952">MNTRDLLLEIGTEEIPAKFMPPALAQLRELAEKGLQEARLAYGAVETYGTPRRLTLYVRQVAAQQEDLRLEVKGPAVKAGFDKEGNPTKAAQGFARSQGVDVSALVTRDLVGVPYLYALRTESGRPAREVLPQLLKGWISGLSFPKPMRWAWGETRFARPIRWIVALYGEEVAPVEVEGVQAGRTTCGHRFLGGGPIELTQPSEYLERLEEAYVIADPQKRKALIWKQITELAAAVGGQVAEDEGLLDEINYLVEYPTALCGEVDADYMHLPEAVLITPMKEHQRYFPVKSPSGGLLPKFITVRNGTSEHLPVVRAGNEKVLRARLADAAFFYAEDQKTPLDAQKEKLKKIVFQESLGTVYERVEREQALTAFLADSMNVPAALRERALRAAELAKADLVTHMVYEFPELQGIMGERYALLSGEAPEVAHAIREHYQPRFSGDAVPGAMEGTLVALADKIDAIVGCFSIGIIPTGSQDPYALRRQAQGICQIIMRGNLPLSLAAVIEKSYNLYAAAGRPTRSLEQTQRDLSEFFRQRLRFLLGEEGIRYDTIDAVLAEGFDQPAEVLKRAKALSDFRRAEAFSALITAYTRAANLAKKGGDKSIQPDLFEQATEGELYKALQAAEEQVRQAGGDYGAILAAVAALRPAVDAFFNAVMVMADDPAIRENRLALLNGVIGLTRGVADLSKLVD</sequence>
<reference evidence="12 13" key="1">
    <citation type="submission" date="2020-01" db="EMBL/GenBank/DDBJ databases">
        <title>Whole-genome sequence of Heliobacterium undosum DSM 13378.</title>
        <authorList>
            <person name="Kyndt J.A."/>
            <person name="Meyer T.E."/>
        </authorList>
    </citation>
    <scope>NUCLEOTIDE SEQUENCE [LARGE SCALE GENOMIC DNA]</scope>
    <source>
        <strain evidence="12 13">DSM 13378</strain>
    </source>
</reference>
<comment type="subcellular location">
    <subcellularLocation>
        <location evidence="1 10">Cytoplasm</location>
    </subcellularLocation>
</comment>
<comment type="similarity">
    <text evidence="2 10">Belongs to the class-II aminoacyl-tRNA synthetase family.</text>
</comment>
<dbReference type="Pfam" id="PF02092">
    <property type="entry name" value="tRNA_synt_2f"/>
    <property type="match status" value="1"/>
</dbReference>
<dbReference type="Pfam" id="PF05746">
    <property type="entry name" value="DALR_1"/>
    <property type="match status" value="1"/>
</dbReference>
<evidence type="ECO:0000256" key="9">
    <source>
        <dbReference type="ARBA" id="ARBA00047937"/>
    </source>
</evidence>
<dbReference type="EC" id="6.1.1.14" evidence="10"/>
<keyword evidence="8 10" id="KW-0030">Aminoacyl-tRNA synthetase</keyword>
<dbReference type="GO" id="GO:0004820">
    <property type="term" value="F:glycine-tRNA ligase activity"/>
    <property type="evidence" value="ECO:0007669"/>
    <property type="project" value="UniProtKB-UniRule"/>
</dbReference>
<dbReference type="GO" id="GO:0004814">
    <property type="term" value="F:arginine-tRNA ligase activity"/>
    <property type="evidence" value="ECO:0007669"/>
    <property type="project" value="InterPro"/>
</dbReference>
<evidence type="ECO:0000256" key="2">
    <source>
        <dbReference type="ARBA" id="ARBA00008226"/>
    </source>
</evidence>
<dbReference type="GO" id="GO:0005524">
    <property type="term" value="F:ATP binding"/>
    <property type="evidence" value="ECO:0007669"/>
    <property type="project" value="UniProtKB-UniRule"/>
</dbReference>
<dbReference type="Proteomes" id="UP000463470">
    <property type="component" value="Unassembled WGS sequence"/>
</dbReference>
<dbReference type="InterPro" id="IPR015944">
    <property type="entry name" value="Gly-tRNA-synth_bsu"/>
</dbReference>
<comment type="catalytic activity">
    <reaction evidence="9 10">
        <text>tRNA(Gly) + glycine + ATP = glycyl-tRNA(Gly) + AMP + diphosphate</text>
        <dbReference type="Rhea" id="RHEA:16013"/>
        <dbReference type="Rhea" id="RHEA-COMP:9664"/>
        <dbReference type="Rhea" id="RHEA-COMP:9683"/>
        <dbReference type="ChEBI" id="CHEBI:30616"/>
        <dbReference type="ChEBI" id="CHEBI:33019"/>
        <dbReference type="ChEBI" id="CHEBI:57305"/>
        <dbReference type="ChEBI" id="CHEBI:78442"/>
        <dbReference type="ChEBI" id="CHEBI:78522"/>
        <dbReference type="ChEBI" id="CHEBI:456215"/>
        <dbReference type="EC" id="6.1.1.14"/>
    </reaction>
</comment>
<feature type="domain" description="DALR anticodon binding" evidence="11">
    <location>
        <begin position="585"/>
        <end position="689"/>
    </location>
</feature>
<proteinExistence type="inferred from homology"/>